<accession>A0ABU5RE08</accession>
<sequence length="359" mass="38614">MKRRVSIGLAVVLLLAVVAVIVWGRGDDSAQGGDLTTVRGVIGSEKQAFFTDQRVVDAFARHGLKVEVDTAGSRQIATTVDLGKYAFAFPSSSPAAQKIQRDRKVTTVYTPFQSPMAIATFEPIVALLKANGVVHKGAGDYDVLDVAKYLDVAKAGTRWDQLPGNTAYPARKNVLVTTTDPRESNSAAMYLSIVSFVANGNTVVSTPDQEAKVLPSVSKLFLDQGYTQNSTEGPFEDYLSAGMGKTPLALIYESQYVDRVVRGDGSIRPDMRMIYTAPTVYSKHTLIPFSGDGDKVGQLLATDPELGKLAATFGFRTTDPKLFADVAAKAHAPADLVDAVEPPSFETLERLLDAVGKQY</sequence>
<comment type="caution">
    <text evidence="1">The sequence shown here is derived from an EMBL/GenBank/DDBJ whole genome shotgun (WGS) entry which is preliminary data.</text>
</comment>
<gene>
    <name evidence="1" type="ORF">VA596_33555</name>
</gene>
<reference evidence="1 2" key="1">
    <citation type="submission" date="2023-12" db="EMBL/GenBank/DDBJ databases">
        <title>Amycolatopsis sp. V23-08.</title>
        <authorList>
            <person name="Somphong A."/>
        </authorList>
    </citation>
    <scope>NUCLEOTIDE SEQUENCE [LARGE SCALE GENOMIC DNA]</scope>
    <source>
        <strain evidence="1 2">V23-08</strain>
    </source>
</reference>
<name>A0ABU5RE08_9PSEU</name>
<evidence type="ECO:0000313" key="1">
    <source>
        <dbReference type="EMBL" id="MEA5364498.1"/>
    </source>
</evidence>
<proteinExistence type="predicted"/>
<evidence type="ECO:0000313" key="2">
    <source>
        <dbReference type="Proteomes" id="UP001304298"/>
    </source>
</evidence>
<dbReference type="EMBL" id="JAYFSI010000009">
    <property type="protein sequence ID" value="MEA5364498.1"/>
    <property type="molecule type" value="Genomic_DNA"/>
</dbReference>
<keyword evidence="2" id="KW-1185">Reference proteome</keyword>
<evidence type="ECO:0008006" key="3">
    <source>
        <dbReference type="Google" id="ProtNLM"/>
    </source>
</evidence>
<dbReference type="Proteomes" id="UP001304298">
    <property type="component" value="Unassembled WGS sequence"/>
</dbReference>
<protein>
    <recommendedName>
        <fullName evidence="3">Extracellular solute-binding protein</fullName>
    </recommendedName>
</protein>
<dbReference type="RefSeq" id="WP_323332321.1">
    <property type="nucleotide sequence ID" value="NZ_JAYFSI010000009.1"/>
</dbReference>
<organism evidence="1 2">
    <name type="scientific">Amycolatopsis heterodermiae</name>
    <dbReference type="NCBI Taxonomy" id="3110235"/>
    <lineage>
        <taxon>Bacteria</taxon>
        <taxon>Bacillati</taxon>
        <taxon>Actinomycetota</taxon>
        <taxon>Actinomycetes</taxon>
        <taxon>Pseudonocardiales</taxon>
        <taxon>Pseudonocardiaceae</taxon>
        <taxon>Amycolatopsis</taxon>
    </lineage>
</organism>